<dbReference type="InterPro" id="IPR019639">
    <property type="entry name" value="DUF2505"/>
</dbReference>
<reference evidence="1 2" key="1">
    <citation type="submission" date="2022-10" db="EMBL/GenBank/DDBJ databases">
        <title>The complete genomes of actinobacterial strains from the NBC collection.</title>
        <authorList>
            <person name="Joergensen T.S."/>
            <person name="Alvarez Arevalo M."/>
            <person name="Sterndorff E.B."/>
            <person name="Faurdal D."/>
            <person name="Vuksanovic O."/>
            <person name="Mourched A.-S."/>
            <person name="Charusanti P."/>
            <person name="Shaw S."/>
            <person name="Blin K."/>
            <person name="Weber T."/>
        </authorList>
    </citation>
    <scope>NUCLEOTIDE SEQUENCE [LARGE SCALE GENOMIC DNA]</scope>
    <source>
        <strain evidence="1 2">NBC_00319</strain>
    </source>
</reference>
<organism evidence="1 2">
    <name type="scientific">Williamsia herbipolensis</name>
    <dbReference type="NCBI Taxonomy" id="1603258"/>
    <lineage>
        <taxon>Bacteria</taxon>
        <taxon>Bacillati</taxon>
        <taxon>Actinomycetota</taxon>
        <taxon>Actinomycetes</taxon>
        <taxon>Mycobacteriales</taxon>
        <taxon>Nocardiaceae</taxon>
        <taxon>Williamsia</taxon>
    </lineage>
</organism>
<dbReference type="Proteomes" id="UP001432128">
    <property type="component" value="Chromosome"/>
</dbReference>
<dbReference type="EMBL" id="CP108021">
    <property type="protein sequence ID" value="WUM18351.1"/>
    <property type="molecule type" value="Genomic_DNA"/>
</dbReference>
<dbReference type="RefSeq" id="WP_328856014.1">
    <property type="nucleotide sequence ID" value="NZ_CP108021.1"/>
</dbReference>
<name>A0AAU4JX53_9NOCA</name>
<dbReference type="KEGG" id="whr:OG579_11335"/>
<sequence>MPSEISHVEPYPCSLDRLYTTLTDEQYWRDRVATMAGGGGALISCTADASGFRAVVRQPIPATSIPAALTRFVPSRVHVEYTESWLPRETDHAAGTFVSTVVSMPARIDARVELRAAGPDRCDMHFAGMVTASVPVVGAMVEKMMAAQTAEGFRIEREFTLDWLARPRV</sequence>
<dbReference type="Pfam" id="PF10698">
    <property type="entry name" value="DUF2505"/>
    <property type="match status" value="1"/>
</dbReference>
<dbReference type="AlphaFoldDB" id="A0AAU4JX53"/>
<proteinExistence type="predicted"/>
<accession>A0AAU4JX53</accession>
<evidence type="ECO:0000313" key="2">
    <source>
        <dbReference type="Proteomes" id="UP001432128"/>
    </source>
</evidence>
<keyword evidence="2" id="KW-1185">Reference proteome</keyword>
<gene>
    <name evidence="1" type="ORF">OG579_11335</name>
</gene>
<protein>
    <submittedName>
        <fullName evidence="1">DUF2505 domain-containing protein</fullName>
    </submittedName>
</protein>
<evidence type="ECO:0000313" key="1">
    <source>
        <dbReference type="EMBL" id="WUM18351.1"/>
    </source>
</evidence>